<comment type="caution">
    <text evidence="1">The sequence shown here is derived from an EMBL/GenBank/DDBJ whole genome shotgun (WGS) entry which is preliminary data.</text>
</comment>
<dbReference type="EMBL" id="CM009306">
    <property type="protein sequence ID" value="KAI9379322.1"/>
    <property type="molecule type" value="Genomic_DNA"/>
</dbReference>
<gene>
    <name evidence="1" type="ORF">POPTR_017G076901v4</name>
</gene>
<protein>
    <submittedName>
        <fullName evidence="1">Uncharacterized protein</fullName>
    </submittedName>
</protein>
<dbReference type="Proteomes" id="UP000006729">
    <property type="component" value="Chromosome 17"/>
</dbReference>
<keyword evidence="2" id="KW-1185">Reference proteome</keyword>
<organism evidence="1 2">
    <name type="scientific">Populus trichocarpa</name>
    <name type="common">Western balsam poplar</name>
    <name type="synonym">Populus balsamifera subsp. trichocarpa</name>
    <dbReference type="NCBI Taxonomy" id="3694"/>
    <lineage>
        <taxon>Eukaryota</taxon>
        <taxon>Viridiplantae</taxon>
        <taxon>Streptophyta</taxon>
        <taxon>Embryophyta</taxon>
        <taxon>Tracheophyta</taxon>
        <taxon>Spermatophyta</taxon>
        <taxon>Magnoliopsida</taxon>
        <taxon>eudicotyledons</taxon>
        <taxon>Gunneridae</taxon>
        <taxon>Pentapetalae</taxon>
        <taxon>rosids</taxon>
        <taxon>fabids</taxon>
        <taxon>Malpighiales</taxon>
        <taxon>Salicaceae</taxon>
        <taxon>Saliceae</taxon>
        <taxon>Populus</taxon>
    </lineage>
</organism>
<reference evidence="1 2" key="1">
    <citation type="journal article" date="2006" name="Science">
        <title>The genome of black cottonwood, Populus trichocarpa (Torr. &amp; Gray).</title>
        <authorList>
            <person name="Tuskan G.A."/>
            <person name="Difazio S."/>
            <person name="Jansson S."/>
            <person name="Bohlmann J."/>
            <person name="Grigoriev I."/>
            <person name="Hellsten U."/>
            <person name="Putnam N."/>
            <person name="Ralph S."/>
            <person name="Rombauts S."/>
            <person name="Salamov A."/>
            <person name="Schein J."/>
            <person name="Sterck L."/>
            <person name="Aerts A."/>
            <person name="Bhalerao R.R."/>
            <person name="Bhalerao R.P."/>
            <person name="Blaudez D."/>
            <person name="Boerjan W."/>
            <person name="Brun A."/>
            <person name="Brunner A."/>
            <person name="Busov V."/>
            <person name="Campbell M."/>
            <person name="Carlson J."/>
            <person name="Chalot M."/>
            <person name="Chapman J."/>
            <person name="Chen G.L."/>
            <person name="Cooper D."/>
            <person name="Coutinho P.M."/>
            <person name="Couturier J."/>
            <person name="Covert S."/>
            <person name="Cronk Q."/>
            <person name="Cunningham R."/>
            <person name="Davis J."/>
            <person name="Degroeve S."/>
            <person name="Dejardin A."/>
            <person name="Depamphilis C."/>
            <person name="Detter J."/>
            <person name="Dirks B."/>
            <person name="Dubchak I."/>
            <person name="Duplessis S."/>
            <person name="Ehlting J."/>
            <person name="Ellis B."/>
            <person name="Gendler K."/>
            <person name="Goodstein D."/>
            <person name="Gribskov M."/>
            <person name="Grimwood J."/>
            <person name="Groover A."/>
            <person name="Gunter L."/>
            <person name="Hamberger B."/>
            <person name="Heinze B."/>
            <person name="Helariutta Y."/>
            <person name="Henrissat B."/>
            <person name="Holligan D."/>
            <person name="Holt R."/>
            <person name="Huang W."/>
            <person name="Islam-Faridi N."/>
            <person name="Jones S."/>
            <person name="Jones-Rhoades M."/>
            <person name="Jorgensen R."/>
            <person name="Joshi C."/>
            <person name="Kangasjarvi J."/>
            <person name="Karlsson J."/>
            <person name="Kelleher C."/>
            <person name="Kirkpatrick R."/>
            <person name="Kirst M."/>
            <person name="Kohler A."/>
            <person name="Kalluri U."/>
            <person name="Larimer F."/>
            <person name="Leebens-Mack J."/>
            <person name="Leple J.C."/>
            <person name="Locascio P."/>
            <person name="Lou Y."/>
            <person name="Lucas S."/>
            <person name="Martin F."/>
            <person name="Montanini B."/>
            <person name="Napoli C."/>
            <person name="Nelson D.R."/>
            <person name="Nelson C."/>
            <person name="Nieminen K."/>
            <person name="Nilsson O."/>
            <person name="Pereda V."/>
            <person name="Peter G."/>
            <person name="Philippe R."/>
            <person name="Pilate G."/>
            <person name="Poliakov A."/>
            <person name="Razumovskaya J."/>
            <person name="Richardson P."/>
            <person name="Rinaldi C."/>
            <person name="Ritland K."/>
            <person name="Rouze P."/>
            <person name="Ryaboy D."/>
            <person name="Schmutz J."/>
            <person name="Schrader J."/>
            <person name="Segerman B."/>
            <person name="Shin H."/>
            <person name="Siddiqui A."/>
            <person name="Sterky F."/>
            <person name="Terry A."/>
            <person name="Tsai C.J."/>
            <person name="Uberbacher E."/>
            <person name="Unneberg P."/>
            <person name="Vahala J."/>
            <person name="Wall K."/>
            <person name="Wessler S."/>
            <person name="Yang G."/>
            <person name="Yin T."/>
            <person name="Douglas C."/>
            <person name="Marra M."/>
            <person name="Sandberg G."/>
            <person name="Van de Peer Y."/>
            <person name="Rokhsar D."/>
        </authorList>
    </citation>
    <scope>NUCLEOTIDE SEQUENCE [LARGE SCALE GENOMIC DNA]</scope>
    <source>
        <strain evidence="2">cv. Nisqually</strain>
    </source>
</reference>
<evidence type="ECO:0000313" key="2">
    <source>
        <dbReference type="Proteomes" id="UP000006729"/>
    </source>
</evidence>
<name>A0ACC0RQU5_POPTR</name>
<proteinExistence type="predicted"/>
<accession>A0ACC0RQU5</accession>
<evidence type="ECO:0000313" key="1">
    <source>
        <dbReference type="EMBL" id="KAI9379322.1"/>
    </source>
</evidence>
<sequence length="68" mass="7834">MSLLGSFVFGRENDGLYGSRLLGRARMPVRGLASGRSWCLMRVTCFFLYFFSYDLCLSRLRRLLSSVK</sequence>